<dbReference type="OrthoDB" id="5352472at2759"/>
<evidence type="ECO:0000313" key="1">
    <source>
        <dbReference type="EMBL" id="PFH55277.1"/>
    </source>
</evidence>
<dbReference type="STRING" id="268505.A0A2A9P2V1"/>
<reference evidence="1 2" key="1">
    <citation type="journal article" date="2015" name="BMC Genomics">
        <title>Gene expression during zombie ant biting behavior reflects the complexity underlying fungal parasitic behavioral manipulation.</title>
        <authorList>
            <person name="de Bekker C."/>
            <person name="Ohm R.A."/>
            <person name="Loreto R.G."/>
            <person name="Sebastian A."/>
            <person name="Albert I."/>
            <person name="Merrow M."/>
            <person name="Brachmann A."/>
            <person name="Hughes D.P."/>
        </authorList>
    </citation>
    <scope>NUCLEOTIDE SEQUENCE [LARGE SCALE GENOMIC DNA]</scope>
    <source>
        <strain evidence="1 2">SC16a</strain>
    </source>
</reference>
<evidence type="ECO:0000313" key="2">
    <source>
        <dbReference type="Proteomes" id="UP000037136"/>
    </source>
</evidence>
<gene>
    <name evidence="1" type="ORF">XA68_10202</name>
</gene>
<reference evidence="1 2" key="2">
    <citation type="journal article" date="2017" name="Sci. Rep.">
        <title>Ant-infecting Ophiocordyceps genomes reveal a high diversity of potential behavioral manipulation genes and a possible major role for enterotoxins.</title>
        <authorList>
            <person name="de Bekker C."/>
            <person name="Ohm R.A."/>
            <person name="Evans H.C."/>
            <person name="Brachmann A."/>
            <person name="Hughes D.P."/>
        </authorList>
    </citation>
    <scope>NUCLEOTIDE SEQUENCE [LARGE SCALE GENOMIC DNA]</scope>
    <source>
        <strain evidence="1 2">SC16a</strain>
    </source>
</reference>
<sequence length="339" mass="36651">MPVQLLPASAAAFAPRASSVNVVLGSKVDAWLTQTLKRISRVKRPLNNVSQHQRCLTETLSSPNALWNLASVMLPRLPDADMPDDPLARLFSHQLVHVEAYIVHVDMVLRNEVAFKLTTDSIDALVVYHKEIHCANAVASTYDWPDKRHHCNKLHDDFVQAINKFVFRAHVTALDGLEEEGAGELLAGRSDEVKAALLSLMKPLLPPPPRIVVDVPRQPPLLPSSPVTTSIWSQPALLPAVDAWRVLPSSPSLTSISADSSVTPSAWANVTMTDVSTPDPIAAMVQPHSAAGFFFSSPPVSATIPALPLPSMLAPSQCGVSAGMGGFGWHRCHEYGTIM</sequence>
<organism evidence="1 2">
    <name type="scientific">Ophiocordyceps unilateralis</name>
    <name type="common">Zombie-ant fungus</name>
    <name type="synonym">Torrubia unilateralis</name>
    <dbReference type="NCBI Taxonomy" id="268505"/>
    <lineage>
        <taxon>Eukaryota</taxon>
        <taxon>Fungi</taxon>
        <taxon>Dikarya</taxon>
        <taxon>Ascomycota</taxon>
        <taxon>Pezizomycotina</taxon>
        <taxon>Sordariomycetes</taxon>
        <taxon>Hypocreomycetidae</taxon>
        <taxon>Hypocreales</taxon>
        <taxon>Ophiocordycipitaceae</taxon>
        <taxon>Ophiocordyceps</taxon>
    </lineage>
</organism>
<dbReference type="AlphaFoldDB" id="A0A2A9P2V1"/>
<keyword evidence="2" id="KW-1185">Reference proteome</keyword>
<dbReference type="EMBL" id="LAZP02001034">
    <property type="protein sequence ID" value="PFH55277.1"/>
    <property type="molecule type" value="Genomic_DNA"/>
</dbReference>
<dbReference type="Proteomes" id="UP000037136">
    <property type="component" value="Unassembled WGS sequence"/>
</dbReference>
<accession>A0A2A9P2V1</accession>
<protein>
    <submittedName>
        <fullName evidence="1">Uncharacterized protein</fullName>
    </submittedName>
</protein>
<name>A0A2A9P2V1_OPHUN</name>
<proteinExistence type="predicted"/>
<comment type="caution">
    <text evidence="1">The sequence shown here is derived from an EMBL/GenBank/DDBJ whole genome shotgun (WGS) entry which is preliminary data.</text>
</comment>